<evidence type="ECO:0000256" key="1">
    <source>
        <dbReference type="ARBA" id="ARBA00004167"/>
    </source>
</evidence>
<dbReference type="PANTHER" id="PTHR30093">
    <property type="entry name" value="GENERAL SECRETION PATHWAY PROTEIN G"/>
    <property type="match status" value="1"/>
</dbReference>
<evidence type="ECO:0000313" key="7">
    <source>
        <dbReference type="EMBL" id="MBB6052090.1"/>
    </source>
</evidence>
<keyword evidence="3 6" id="KW-0812">Transmembrane</keyword>
<feature type="transmembrane region" description="Helical" evidence="6">
    <location>
        <begin position="6"/>
        <end position="26"/>
    </location>
</feature>
<dbReference type="NCBIfam" id="TIGR02532">
    <property type="entry name" value="IV_pilin_GFxxxE"/>
    <property type="match status" value="1"/>
</dbReference>
<dbReference type="SUPFAM" id="SSF54523">
    <property type="entry name" value="Pili subunits"/>
    <property type="match status" value="1"/>
</dbReference>
<evidence type="ECO:0000256" key="2">
    <source>
        <dbReference type="ARBA" id="ARBA00022481"/>
    </source>
</evidence>
<dbReference type="Pfam" id="PF07963">
    <property type="entry name" value="N_methyl"/>
    <property type="match status" value="1"/>
</dbReference>
<evidence type="ECO:0000256" key="3">
    <source>
        <dbReference type="ARBA" id="ARBA00022692"/>
    </source>
</evidence>
<dbReference type="GO" id="GO:0016020">
    <property type="term" value="C:membrane"/>
    <property type="evidence" value="ECO:0007669"/>
    <property type="project" value="UniProtKB-SubCell"/>
</dbReference>
<dbReference type="AlphaFoldDB" id="A0A7W9STG7"/>
<comment type="subcellular location">
    <subcellularLocation>
        <location evidence="1">Membrane</location>
        <topology evidence="1">Single-pass membrane protein</topology>
    </subcellularLocation>
</comment>
<dbReference type="EMBL" id="JACHGW010000003">
    <property type="protein sequence ID" value="MBB6052090.1"/>
    <property type="molecule type" value="Genomic_DNA"/>
</dbReference>
<sequence length="133" mass="14442">MRRRAFSLVEILVVIVIIGILAAIVIPRLTGGGKDASGKPTLAPKQRAQQVGTISYVSQIQQAITMYKMDNEERLPANLQELKRYGVTDEMLIDSVSKQPLQYNPQTGEVTSPTALPGRVGNALNLPNSVQGQ</sequence>
<organism evidence="7 8">
    <name type="scientific">Armatimonas rosea</name>
    <dbReference type="NCBI Taxonomy" id="685828"/>
    <lineage>
        <taxon>Bacteria</taxon>
        <taxon>Bacillati</taxon>
        <taxon>Armatimonadota</taxon>
        <taxon>Armatimonadia</taxon>
        <taxon>Armatimonadales</taxon>
        <taxon>Armatimonadaceae</taxon>
        <taxon>Armatimonas</taxon>
    </lineage>
</organism>
<keyword evidence="4 6" id="KW-1133">Transmembrane helix</keyword>
<keyword evidence="2" id="KW-0488">Methylation</keyword>
<dbReference type="Gene3D" id="3.30.700.10">
    <property type="entry name" value="Glycoprotein, Type 4 Pilin"/>
    <property type="match status" value="1"/>
</dbReference>
<dbReference type="RefSeq" id="WP_184200362.1">
    <property type="nucleotide sequence ID" value="NZ_JACHGW010000003.1"/>
</dbReference>
<dbReference type="Proteomes" id="UP000520814">
    <property type="component" value="Unassembled WGS sequence"/>
</dbReference>
<reference evidence="7 8" key="1">
    <citation type="submission" date="2020-08" db="EMBL/GenBank/DDBJ databases">
        <title>Genomic Encyclopedia of Type Strains, Phase IV (KMG-IV): sequencing the most valuable type-strain genomes for metagenomic binning, comparative biology and taxonomic classification.</title>
        <authorList>
            <person name="Goeker M."/>
        </authorList>
    </citation>
    <scope>NUCLEOTIDE SEQUENCE [LARGE SCALE GENOMIC DNA]</scope>
    <source>
        <strain evidence="7 8">DSM 23562</strain>
    </source>
</reference>
<evidence type="ECO:0000256" key="5">
    <source>
        <dbReference type="ARBA" id="ARBA00023136"/>
    </source>
</evidence>
<evidence type="ECO:0000256" key="6">
    <source>
        <dbReference type="SAM" id="Phobius"/>
    </source>
</evidence>
<evidence type="ECO:0000313" key="8">
    <source>
        <dbReference type="Proteomes" id="UP000520814"/>
    </source>
</evidence>
<keyword evidence="5 6" id="KW-0472">Membrane</keyword>
<accession>A0A7W9STG7</accession>
<dbReference type="InterPro" id="IPR045584">
    <property type="entry name" value="Pilin-like"/>
</dbReference>
<evidence type="ECO:0000256" key="4">
    <source>
        <dbReference type="ARBA" id="ARBA00022989"/>
    </source>
</evidence>
<comment type="caution">
    <text evidence="7">The sequence shown here is derived from an EMBL/GenBank/DDBJ whole genome shotgun (WGS) entry which is preliminary data.</text>
</comment>
<protein>
    <submittedName>
        <fullName evidence="7">Prepilin-type N-terminal cleavage/methylation domain-containing protein</fullName>
    </submittedName>
</protein>
<gene>
    <name evidence="7" type="ORF">HNQ39_003900</name>
</gene>
<keyword evidence="8" id="KW-1185">Reference proteome</keyword>
<name>A0A7W9STG7_ARMRO</name>
<proteinExistence type="predicted"/>
<dbReference type="PANTHER" id="PTHR30093:SF44">
    <property type="entry name" value="TYPE II SECRETION SYSTEM CORE PROTEIN G"/>
    <property type="match status" value="1"/>
</dbReference>
<dbReference type="InterPro" id="IPR012902">
    <property type="entry name" value="N_methyl_site"/>
</dbReference>